<dbReference type="InterPro" id="IPR050508">
    <property type="entry name" value="Methyltransf_Superfamily"/>
</dbReference>
<dbReference type="Pfam" id="PF13649">
    <property type="entry name" value="Methyltransf_25"/>
    <property type="match status" value="1"/>
</dbReference>
<dbReference type="CDD" id="cd02440">
    <property type="entry name" value="AdoMet_MTases"/>
    <property type="match status" value="1"/>
</dbReference>
<dbReference type="KEGG" id="syw:SYNW2281"/>
<gene>
    <name evidence="2" type="ordered locus">SYNW2281</name>
</gene>
<accession>Q7U3Z6</accession>
<protein>
    <recommendedName>
        <fullName evidence="1">Methyltransferase domain-containing protein</fullName>
    </recommendedName>
</protein>
<name>Q7U3Z6_PARMW</name>
<dbReference type="PANTHER" id="PTHR42912">
    <property type="entry name" value="METHYLTRANSFERASE"/>
    <property type="match status" value="1"/>
</dbReference>
<dbReference type="AlphaFoldDB" id="Q7U3Z6"/>
<reference evidence="2 3" key="1">
    <citation type="journal article" date="2003" name="Nature">
        <title>The genome of a motile marine Synechococcus.</title>
        <authorList>
            <person name="Palenik B."/>
            <person name="Brahamsha B."/>
            <person name="Larimer F."/>
            <person name="Land M."/>
            <person name="Hauser L."/>
            <person name="Chain P."/>
            <person name="Lamerdin J."/>
            <person name="Regala W."/>
            <person name="Allen E.A."/>
            <person name="McCarren J."/>
            <person name="Paulsen I."/>
            <person name="Dufresne A."/>
            <person name="Partensky F."/>
            <person name="Webb E."/>
            <person name="Waterbury J."/>
        </authorList>
    </citation>
    <scope>NUCLEOTIDE SEQUENCE [LARGE SCALE GENOMIC DNA]</scope>
    <source>
        <strain evidence="2 3">WH8102</strain>
    </source>
</reference>
<proteinExistence type="predicted"/>
<evidence type="ECO:0000313" key="2">
    <source>
        <dbReference type="EMBL" id="CAE08796.1"/>
    </source>
</evidence>
<dbReference type="PANTHER" id="PTHR42912:SF80">
    <property type="entry name" value="METHYLTRANSFERASE DOMAIN-CONTAINING PROTEIN"/>
    <property type="match status" value="1"/>
</dbReference>
<dbReference type="STRING" id="84588.SYNW2281"/>
<dbReference type="Proteomes" id="UP000001422">
    <property type="component" value="Chromosome"/>
</dbReference>
<evidence type="ECO:0000313" key="3">
    <source>
        <dbReference type="Proteomes" id="UP000001422"/>
    </source>
</evidence>
<keyword evidence="3" id="KW-1185">Reference proteome</keyword>
<dbReference type="Gene3D" id="3.40.50.150">
    <property type="entry name" value="Vaccinia Virus protein VP39"/>
    <property type="match status" value="1"/>
</dbReference>
<dbReference type="RefSeq" id="WP_011129134.1">
    <property type="nucleotide sequence ID" value="NC_005070.1"/>
</dbReference>
<dbReference type="InterPro" id="IPR029063">
    <property type="entry name" value="SAM-dependent_MTases_sf"/>
</dbReference>
<dbReference type="HOGENOM" id="CLU_053941_0_0_3"/>
<dbReference type="GO" id="GO:0008757">
    <property type="term" value="F:S-adenosylmethionine-dependent methyltransferase activity"/>
    <property type="evidence" value="ECO:0007669"/>
    <property type="project" value="InterPro"/>
</dbReference>
<dbReference type="EMBL" id="BX569695">
    <property type="protein sequence ID" value="CAE08796.1"/>
    <property type="molecule type" value="Genomic_DNA"/>
</dbReference>
<dbReference type="InterPro" id="IPR041698">
    <property type="entry name" value="Methyltransf_25"/>
</dbReference>
<evidence type="ECO:0000259" key="1">
    <source>
        <dbReference type="Pfam" id="PF13649"/>
    </source>
</evidence>
<dbReference type="eggNOG" id="COG2226">
    <property type="taxonomic scope" value="Bacteria"/>
</dbReference>
<feature type="domain" description="Methyltransferase" evidence="1">
    <location>
        <begin position="147"/>
        <end position="251"/>
    </location>
</feature>
<dbReference type="SUPFAM" id="SSF53335">
    <property type="entry name" value="S-adenosyl-L-methionine-dependent methyltransferases"/>
    <property type="match status" value="1"/>
</dbReference>
<organism evidence="2 3">
    <name type="scientific">Parasynechococcus marenigrum (strain WH8102)</name>
    <dbReference type="NCBI Taxonomy" id="84588"/>
    <lineage>
        <taxon>Bacteria</taxon>
        <taxon>Bacillati</taxon>
        <taxon>Cyanobacteriota</taxon>
        <taxon>Cyanophyceae</taxon>
        <taxon>Synechococcales</taxon>
        <taxon>Prochlorococcaceae</taxon>
        <taxon>Parasynechococcus</taxon>
        <taxon>Parasynechococcus marenigrum</taxon>
    </lineage>
</organism>
<sequence>MTNTAESPRWADSSRGLGRLIEALIRISLFRCPLFFQARQLIIRTAERNGILWRQRREHLRRVAQPLVAISTTLGLKPPAYYCARFHAYEQGNLCLQAAAEAEQATDAMALRVWPEQQLTPDDAQQKLRDAIHVAVEPLLNARLHQVLDLGCSVGVSTQALARWLFSRAEKQSESRPVVIGLDLSPQMLAVARVRDSEGFVSEWRHAAAEATGLEEGSIDLISLQFVCHELPQSATRAVLREAARLLRPGGVLVMVDQDPSSSVLQRLPAPVATLLKSTEPYIEGYFSLDMAAALAQAGFHDFSISACDPLHRVIACLR</sequence>